<keyword evidence="10" id="KW-1185">Reference proteome</keyword>
<feature type="non-terminal residue" evidence="9">
    <location>
        <position position="1"/>
    </location>
</feature>
<sequence>MSNILVHFLSLPTARFDVRGYLHDLSPFDANRKQSDEQLSPEELEMERLCDEERFADLKSEDIDDNHDEEIKRLHLALADGSGYNQISYNYEQNEGSVTAQTTPPESTCEQKPKAEDADRFKLPQGLNPPENILLPQSQKLHNIIEKTALFVSKHGIQMEIILKTKQSSNRNFDFLSFDSQLYSYYKYILENIKSGKYTPNQNQTSDNSDESDDNSDGEHYLHPSLLGSSANRTQNSRTFNIPNLLRAPNSNDLYSQLVKSLKDMVPALEEPVEETPKPELKTVPIVSVDSEANKSQFQVKPGVTNTAQTLWSSLLPSPPPDISQIIEKLAQRVATNGEQFESSIKKLGENRFDFVNPGHIYHAHYIRRKLHFLEENRKASVAQLKLKNKKSCSTKSESNSRHKTAVSFSISTKESKPSDENPLTTGSSKRDDECIANNTDSSAKRMSDNALKDKLALAVRERAAKDKQEERKRKAALFLTLLKSKSKDETK</sequence>
<evidence type="ECO:0000259" key="8">
    <source>
        <dbReference type="PROSITE" id="PS50128"/>
    </source>
</evidence>
<dbReference type="InterPro" id="IPR040397">
    <property type="entry name" value="SWAP"/>
</dbReference>
<dbReference type="OrthoDB" id="5836667at2759"/>
<keyword evidence="6" id="KW-0508">mRNA splicing</keyword>
<dbReference type="Proteomes" id="UP000728032">
    <property type="component" value="Unassembled WGS sequence"/>
</dbReference>
<dbReference type="InterPro" id="IPR000061">
    <property type="entry name" value="Surp"/>
</dbReference>
<dbReference type="Pfam" id="PF01805">
    <property type="entry name" value="Surp"/>
    <property type="match status" value="2"/>
</dbReference>
<dbReference type="SUPFAM" id="SSF109905">
    <property type="entry name" value="Surp module (SWAP domain)"/>
    <property type="match status" value="2"/>
</dbReference>
<keyword evidence="1" id="KW-0507">mRNA processing</keyword>
<organism evidence="9">
    <name type="scientific">Oppiella nova</name>
    <dbReference type="NCBI Taxonomy" id="334625"/>
    <lineage>
        <taxon>Eukaryota</taxon>
        <taxon>Metazoa</taxon>
        <taxon>Ecdysozoa</taxon>
        <taxon>Arthropoda</taxon>
        <taxon>Chelicerata</taxon>
        <taxon>Arachnida</taxon>
        <taxon>Acari</taxon>
        <taxon>Acariformes</taxon>
        <taxon>Sarcoptiformes</taxon>
        <taxon>Oribatida</taxon>
        <taxon>Brachypylina</taxon>
        <taxon>Oppioidea</taxon>
        <taxon>Oppiidae</taxon>
        <taxon>Oppiella</taxon>
    </lineage>
</organism>
<feature type="domain" description="SURP motif" evidence="8">
    <location>
        <begin position="144"/>
        <end position="186"/>
    </location>
</feature>
<evidence type="ECO:0000313" key="10">
    <source>
        <dbReference type="Proteomes" id="UP000728032"/>
    </source>
</evidence>
<dbReference type="AlphaFoldDB" id="A0A7R9MG64"/>
<evidence type="ECO:0000256" key="4">
    <source>
        <dbReference type="ARBA" id="ARBA00023015"/>
    </source>
</evidence>
<evidence type="ECO:0000256" key="6">
    <source>
        <dbReference type="ARBA" id="ARBA00023187"/>
    </source>
</evidence>
<evidence type="ECO:0000256" key="3">
    <source>
        <dbReference type="ARBA" id="ARBA00022884"/>
    </source>
</evidence>
<dbReference type="SMART" id="SM00648">
    <property type="entry name" value="SWAP"/>
    <property type="match status" value="2"/>
</dbReference>
<dbReference type="PANTHER" id="PTHR13161">
    <property type="entry name" value="SPLICING FACTOR SUPPRESSOR OF WHITE APRICOT"/>
    <property type="match status" value="1"/>
</dbReference>
<dbReference type="Gene3D" id="1.10.10.790">
    <property type="entry name" value="Surp module"/>
    <property type="match status" value="2"/>
</dbReference>
<feature type="domain" description="SURP motif" evidence="8">
    <location>
        <begin position="326"/>
        <end position="366"/>
    </location>
</feature>
<dbReference type="PROSITE" id="PS50128">
    <property type="entry name" value="SURP"/>
    <property type="match status" value="2"/>
</dbReference>
<evidence type="ECO:0000313" key="9">
    <source>
        <dbReference type="EMBL" id="CAD7659612.1"/>
    </source>
</evidence>
<feature type="region of interest" description="Disordered" evidence="7">
    <location>
        <begin position="386"/>
        <end position="451"/>
    </location>
</feature>
<keyword evidence="2" id="KW-0677">Repeat</keyword>
<feature type="region of interest" description="Disordered" evidence="7">
    <location>
        <begin position="95"/>
        <end position="117"/>
    </location>
</feature>
<evidence type="ECO:0000256" key="2">
    <source>
        <dbReference type="ARBA" id="ARBA00022737"/>
    </source>
</evidence>
<dbReference type="EMBL" id="CAJPVJ010017864">
    <property type="protein sequence ID" value="CAG2176774.1"/>
    <property type="molecule type" value="Genomic_DNA"/>
</dbReference>
<dbReference type="PANTHER" id="PTHR13161:SF15">
    <property type="entry name" value="SPLICING FACTOR, SUPPRESSOR OF WHITE-APRICOT HOMOLOG"/>
    <property type="match status" value="1"/>
</dbReference>
<keyword evidence="5" id="KW-0804">Transcription</keyword>
<protein>
    <recommendedName>
        <fullName evidence="8">SURP motif domain-containing protein</fullName>
    </recommendedName>
</protein>
<evidence type="ECO:0000256" key="5">
    <source>
        <dbReference type="ARBA" id="ARBA00023163"/>
    </source>
</evidence>
<keyword evidence="4" id="KW-0805">Transcription regulation</keyword>
<reference evidence="9" key="1">
    <citation type="submission" date="2020-11" db="EMBL/GenBank/DDBJ databases">
        <authorList>
            <person name="Tran Van P."/>
        </authorList>
    </citation>
    <scope>NUCLEOTIDE SEQUENCE</scope>
</reference>
<keyword evidence="3" id="KW-0694">RNA-binding</keyword>
<evidence type="ECO:0000256" key="1">
    <source>
        <dbReference type="ARBA" id="ARBA00022664"/>
    </source>
</evidence>
<evidence type="ECO:0000256" key="7">
    <source>
        <dbReference type="SAM" id="MobiDB-lite"/>
    </source>
</evidence>
<feature type="region of interest" description="Disordered" evidence="7">
    <location>
        <begin position="197"/>
        <end position="234"/>
    </location>
</feature>
<dbReference type="EMBL" id="OC932689">
    <property type="protein sequence ID" value="CAD7659612.1"/>
    <property type="molecule type" value="Genomic_DNA"/>
</dbReference>
<dbReference type="Pfam" id="PF09750">
    <property type="entry name" value="DRY_EERY"/>
    <property type="match status" value="1"/>
</dbReference>
<dbReference type="SMART" id="SM01141">
    <property type="entry name" value="DRY_EERY"/>
    <property type="match status" value="1"/>
</dbReference>
<accession>A0A7R9MG64</accession>
<dbReference type="InterPro" id="IPR019147">
    <property type="entry name" value="SWAP_N_domain"/>
</dbReference>
<proteinExistence type="predicted"/>
<gene>
    <name evidence="9" type="ORF">ONB1V03_LOCUS16207</name>
</gene>
<name>A0A7R9MG64_9ACAR</name>
<dbReference type="InterPro" id="IPR035967">
    <property type="entry name" value="SWAP/Surp_sf"/>
</dbReference>
<dbReference type="GO" id="GO:0000395">
    <property type="term" value="P:mRNA 5'-splice site recognition"/>
    <property type="evidence" value="ECO:0007669"/>
    <property type="project" value="TreeGrafter"/>
</dbReference>
<dbReference type="GO" id="GO:0003723">
    <property type="term" value="F:RNA binding"/>
    <property type="evidence" value="ECO:0007669"/>
    <property type="project" value="UniProtKB-KW"/>
</dbReference>
<feature type="compositionally biased region" description="Polar residues" evidence="7">
    <location>
        <begin position="95"/>
        <end position="108"/>
    </location>
</feature>